<dbReference type="InterPro" id="IPR014014">
    <property type="entry name" value="RNA_helicase_DEAD_Q_motif"/>
</dbReference>
<dbReference type="Proteomes" id="UP001287356">
    <property type="component" value="Unassembled WGS sequence"/>
</dbReference>
<evidence type="ECO:0000256" key="5">
    <source>
        <dbReference type="PROSITE-ProRule" id="PRU00552"/>
    </source>
</evidence>
<keyword evidence="1" id="KW-0547">Nucleotide-binding</keyword>
<dbReference type="Gene3D" id="3.40.50.300">
    <property type="entry name" value="P-loop containing nucleotide triphosphate hydrolases"/>
    <property type="match status" value="1"/>
</dbReference>
<gene>
    <name evidence="8" type="ORF">B0T24DRAFT_174615</name>
</gene>
<evidence type="ECO:0000259" key="7">
    <source>
        <dbReference type="PROSITE" id="PS51195"/>
    </source>
</evidence>
<keyword evidence="9" id="KW-1185">Reference proteome</keyword>
<evidence type="ECO:0000256" key="3">
    <source>
        <dbReference type="ARBA" id="ARBA00022806"/>
    </source>
</evidence>
<dbReference type="GO" id="GO:0005524">
    <property type="term" value="F:ATP binding"/>
    <property type="evidence" value="ECO:0007669"/>
    <property type="project" value="UniProtKB-KW"/>
</dbReference>
<evidence type="ECO:0000256" key="4">
    <source>
        <dbReference type="ARBA" id="ARBA00022840"/>
    </source>
</evidence>
<reference evidence="8" key="1">
    <citation type="journal article" date="2023" name="Mol. Phylogenet. Evol.">
        <title>Genome-scale phylogeny and comparative genomics of the fungal order Sordariales.</title>
        <authorList>
            <person name="Hensen N."/>
            <person name="Bonometti L."/>
            <person name="Westerberg I."/>
            <person name="Brannstrom I.O."/>
            <person name="Guillou S."/>
            <person name="Cros-Aarteil S."/>
            <person name="Calhoun S."/>
            <person name="Haridas S."/>
            <person name="Kuo A."/>
            <person name="Mondo S."/>
            <person name="Pangilinan J."/>
            <person name="Riley R."/>
            <person name="LaButti K."/>
            <person name="Andreopoulos B."/>
            <person name="Lipzen A."/>
            <person name="Chen C."/>
            <person name="Yan M."/>
            <person name="Daum C."/>
            <person name="Ng V."/>
            <person name="Clum A."/>
            <person name="Steindorff A."/>
            <person name="Ohm R.A."/>
            <person name="Martin F."/>
            <person name="Silar P."/>
            <person name="Natvig D.O."/>
            <person name="Lalanne C."/>
            <person name="Gautier V."/>
            <person name="Ament-Velasquez S.L."/>
            <person name="Kruys A."/>
            <person name="Hutchinson M.I."/>
            <person name="Powell A.J."/>
            <person name="Barry K."/>
            <person name="Miller A.N."/>
            <person name="Grigoriev I.V."/>
            <person name="Debuchy R."/>
            <person name="Gladieux P."/>
            <person name="Hiltunen Thoren M."/>
            <person name="Johannesson H."/>
        </authorList>
    </citation>
    <scope>NUCLEOTIDE SEQUENCE</scope>
    <source>
        <strain evidence="8">CBS 958.72</strain>
    </source>
</reference>
<dbReference type="GO" id="GO:0003724">
    <property type="term" value="F:RNA helicase activity"/>
    <property type="evidence" value="ECO:0007669"/>
    <property type="project" value="InterPro"/>
</dbReference>
<evidence type="ECO:0000256" key="6">
    <source>
        <dbReference type="SAM" id="MobiDB-lite"/>
    </source>
</evidence>
<keyword evidence="2" id="KW-0378">Hydrolase</keyword>
<reference evidence="8" key="2">
    <citation type="submission" date="2023-06" db="EMBL/GenBank/DDBJ databases">
        <authorList>
            <consortium name="Lawrence Berkeley National Laboratory"/>
            <person name="Haridas S."/>
            <person name="Hensen N."/>
            <person name="Bonometti L."/>
            <person name="Westerberg I."/>
            <person name="Brannstrom I.O."/>
            <person name="Guillou S."/>
            <person name="Cros-Aarteil S."/>
            <person name="Calhoun S."/>
            <person name="Kuo A."/>
            <person name="Mondo S."/>
            <person name="Pangilinan J."/>
            <person name="Riley R."/>
            <person name="Labutti K."/>
            <person name="Andreopoulos B."/>
            <person name="Lipzen A."/>
            <person name="Chen C."/>
            <person name="Yanf M."/>
            <person name="Daum C."/>
            <person name="Ng V."/>
            <person name="Clum A."/>
            <person name="Steindorff A."/>
            <person name="Ohm R."/>
            <person name="Martin F."/>
            <person name="Silar P."/>
            <person name="Natvig D."/>
            <person name="Lalanne C."/>
            <person name="Gautier V."/>
            <person name="Ament-Velasquez S.L."/>
            <person name="Kruys A."/>
            <person name="Hutchinson M.I."/>
            <person name="Powell A.J."/>
            <person name="Barry K."/>
            <person name="Miller A.N."/>
            <person name="Grigoriev I.V."/>
            <person name="Debuchy R."/>
            <person name="Gladieux P."/>
            <person name="Thoren M.H."/>
            <person name="Johannesson H."/>
        </authorList>
    </citation>
    <scope>NUCLEOTIDE SEQUENCE</scope>
    <source>
        <strain evidence="8">CBS 958.72</strain>
    </source>
</reference>
<dbReference type="PROSITE" id="PS51195">
    <property type="entry name" value="Q_MOTIF"/>
    <property type="match status" value="1"/>
</dbReference>
<evidence type="ECO:0000313" key="9">
    <source>
        <dbReference type="Proteomes" id="UP001287356"/>
    </source>
</evidence>
<keyword evidence="4" id="KW-0067">ATP-binding</keyword>
<feature type="region of interest" description="Disordered" evidence="6">
    <location>
        <begin position="1"/>
        <end position="37"/>
    </location>
</feature>
<evidence type="ECO:0000256" key="1">
    <source>
        <dbReference type="ARBA" id="ARBA00022741"/>
    </source>
</evidence>
<dbReference type="AlphaFoldDB" id="A0AAE0NE70"/>
<keyword evidence="3" id="KW-0347">Helicase</keyword>
<protein>
    <recommendedName>
        <fullName evidence="7">DEAD-box RNA helicase Q domain-containing protein</fullName>
    </recommendedName>
</protein>
<evidence type="ECO:0000256" key="2">
    <source>
        <dbReference type="ARBA" id="ARBA00022801"/>
    </source>
</evidence>
<dbReference type="GO" id="GO:0016787">
    <property type="term" value="F:hydrolase activity"/>
    <property type="evidence" value="ECO:0007669"/>
    <property type="project" value="UniProtKB-KW"/>
</dbReference>
<organism evidence="8 9">
    <name type="scientific">Lasiosphaeria ovina</name>
    <dbReference type="NCBI Taxonomy" id="92902"/>
    <lineage>
        <taxon>Eukaryota</taxon>
        <taxon>Fungi</taxon>
        <taxon>Dikarya</taxon>
        <taxon>Ascomycota</taxon>
        <taxon>Pezizomycotina</taxon>
        <taxon>Sordariomycetes</taxon>
        <taxon>Sordariomycetidae</taxon>
        <taxon>Sordariales</taxon>
        <taxon>Lasiosphaeriaceae</taxon>
        <taxon>Lasiosphaeria</taxon>
    </lineage>
</organism>
<dbReference type="EMBL" id="JAULSN010000002">
    <property type="protein sequence ID" value="KAK3379921.1"/>
    <property type="molecule type" value="Genomic_DNA"/>
</dbReference>
<evidence type="ECO:0000313" key="8">
    <source>
        <dbReference type="EMBL" id="KAK3379921.1"/>
    </source>
</evidence>
<dbReference type="InterPro" id="IPR027417">
    <property type="entry name" value="P-loop_NTPase"/>
</dbReference>
<feature type="domain" description="DEAD-box RNA helicase Q" evidence="7">
    <location>
        <begin position="73"/>
        <end position="101"/>
    </location>
</feature>
<comment type="caution">
    <text evidence="8">The sequence shown here is derived from an EMBL/GenBank/DDBJ whole genome shotgun (WGS) entry which is preliminary data.</text>
</comment>
<sequence length="129" mass="13805">MSDAPENDDSGLLGGSQGCSRIEGIPNPNAREGAKERKAGVCICRGGVKEGQFCKIASIELYQEGPVRVKPISKFEDAGLHPVMVRNVKLSGYKVLTPIQRYCIPVINMGHDVIAVAQTGTLKLGDLIL</sequence>
<proteinExistence type="predicted"/>
<feature type="short sequence motif" description="Q motif" evidence="5">
    <location>
        <begin position="73"/>
        <end position="101"/>
    </location>
</feature>
<accession>A0AAE0NE70</accession>
<name>A0AAE0NE70_9PEZI</name>
<dbReference type="SUPFAM" id="SSF52540">
    <property type="entry name" value="P-loop containing nucleoside triphosphate hydrolases"/>
    <property type="match status" value="1"/>
</dbReference>